<name>A0ABV4P144_9GAMM</name>
<evidence type="ECO:0000313" key="3">
    <source>
        <dbReference type="Proteomes" id="UP001569428"/>
    </source>
</evidence>
<sequence>MNRPDTINMQVGSLAITINRKAIKNLHISVLPPEGAVRVSAPEHLSDIAIRRAIVPRIPWIKKQQRSFLDQPRQSEREMVSGESHYSFGKRYRLAVVERRGRHEIHISGKSKLELRVNPGTSHLGRKKVLEDWYRKTLKAEVSQLLPRWLDEMGLEGCDWRIKRMKTMWGSCNIEARRIWLNLELAQKPLECLEFILVHELVHLFERHHNDRFRALMDSYLPDWQERRYLLNSSPLANAEWSY</sequence>
<organism evidence="2 3">
    <name type="scientific">Microbulbifer epialgicus</name>
    <dbReference type="NCBI Taxonomy" id="393907"/>
    <lineage>
        <taxon>Bacteria</taxon>
        <taxon>Pseudomonadati</taxon>
        <taxon>Pseudomonadota</taxon>
        <taxon>Gammaproteobacteria</taxon>
        <taxon>Cellvibrionales</taxon>
        <taxon>Microbulbiferaceae</taxon>
        <taxon>Microbulbifer</taxon>
    </lineage>
</organism>
<dbReference type="PANTHER" id="PTHR30399:SF1">
    <property type="entry name" value="UTP PYROPHOSPHATASE"/>
    <property type="match status" value="1"/>
</dbReference>
<reference evidence="2 3" key="1">
    <citation type="submission" date="2024-08" db="EMBL/GenBank/DDBJ databases">
        <authorList>
            <person name="Ishaq N."/>
        </authorList>
    </citation>
    <scope>NUCLEOTIDE SEQUENCE [LARGE SCALE GENOMIC DNA]</scope>
    <source>
        <strain evidence="2 3">DSM 18651</strain>
    </source>
</reference>
<proteinExistence type="predicted"/>
<evidence type="ECO:0000259" key="1">
    <source>
        <dbReference type="Pfam" id="PF01863"/>
    </source>
</evidence>
<dbReference type="RefSeq" id="WP_371839283.1">
    <property type="nucleotide sequence ID" value="NZ_JBGMEK010000024.1"/>
</dbReference>
<dbReference type="InterPro" id="IPR002725">
    <property type="entry name" value="YgjP-like_metallopeptidase"/>
</dbReference>
<protein>
    <submittedName>
        <fullName evidence="2">M48 family metallopeptidase</fullName>
    </submittedName>
</protein>
<dbReference type="Gene3D" id="3.30.2010.10">
    <property type="entry name" value="Metalloproteases ('zincins'), catalytic domain"/>
    <property type="match status" value="1"/>
</dbReference>
<dbReference type="CDD" id="cd07344">
    <property type="entry name" value="M48_yhfN_like"/>
    <property type="match status" value="1"/>
</dbReference>
<dbReference type="InterPro" id="IPR053136">
    <property type="entry name" value="UTP_pyrophosphatase-like"/>
</dbReference>
<evidence type="ECO:0000313" key="2">
    <source>
        <dbReference type="EMBL" id="MFA0811689.1"/>
    </source>
</evidence>
<feature type="domain" description="YgjP-like metallopeptidase" evidence="1">
    <location>
        <begin position="29"/>
        <end position="233"/>
    </location>
</feature>
<dbReference type="PANTHER" id="PTHR30399">
    <property type="entry name" value="UNCHARACTERIZED PROTEIN YGJP"/>
    <property type="match status" value="1"/>
</dbReference>
<keyword evidence="3" id="KW-1185">Reference proteome</keyword>
<dbReference type="Pfam" id="PF01863">
    <property type="entry name" value="YgjP-like"/>
    <property type="match status" value="1"/>
</dbReference>
<comment type="caution">
    <text evidence="2">The sequence shown here is derived from an EMBL/GenBank/DDBJ whole genome shotgun (WGS) entry which is preliminary data.</text>
</comment>
<dbReference type="EMBL" id="JBGMEK010000024">
    <property type="protein sequence ID" value="MFA0811689.1"/>
    <property type="molecule type" value="Genomic_DNA"/>
</dbReference>
<accession>A0ABV4P144</accession>
<gene>
    <name evidence="2" type="ORF">ACCI49_12230</name>
</gene>
<dbReference type="Proteomes" id="UP001569428">
    <property type="component" value="Unassembled WGS sequence"/>
</dbReference>